<dbReference type="Pfam" id="PF00356">
    <property type="entry name" value="LacI"/>
    <property type="match status" value="1"/>
</dbReference>
<dbReference type="CDD" id="cd06267">
    <property type="entry name" value="PBP1_LacI_sugar_binding-like"/>
    <property type="match status" value="1"/>
</dbReference>
<dbReference type="PROSITE" id="PS50932">
    <property type="entry name" value="HTH_LACI_2"/>
    <property type="match status" value="1"/>
</dbReference>
<sequence>MTRQASHKTMDDFARACGVSRPTLSKYFDDPGSVKASTRERIELALAASDYQPNLFARNLNRKRTRHIGIIVPSMSDPFYAEVVGRIELRLRDDGYWPILIATHSRADLEAEAVRTLLALKVAGAVVAPLGHDSERGTFDRLTEAIPVVCFDSHIGPGMPFVGNNNGQSMSVIVEYLCRSGEPPLFFDIPHVNNNSPERLNSYISAMQVQGHAPEVIACPARYCWDFERAGYEQMQAMLARGSLPGQTVLCANDRMAFGAMAAAFAAGRKVGRRRDSDLRIAGHDDHPLSRYTCPPLTTMAQDVSAMAGRSVEMLLARMDDADEGRESAAESVILDATLVMRDSA</sequence>
<evidence type="ECO:0000313" key="5">
    <source>
        <dbReference type="EMBL" id="NUB45260.1"/>
    </source>
</evidence>
<dbReference type="GO" id="GO:0003700">
    <property type="term" value="F:DNA-binding transcription factor activity"/>
    <property type="evidence" value="ECO:0007669"/>
    <property type="project" value="TreeGrafter"/>
</dbReference>
<proteinExistence type="predicted"/>
<dbReference type="Pfam" id="PF13377">
    <property type="entry name" value="Peripla_BP_3"/>
    <property type="match status" value="1"/>
</dbReference>
<feature type="domain" description="HTH lacI-type" evidence="4">
    <location>
        <begin position="8"/>
        <end position="62"/>
    </location>
</feature>
<comment type="caution">
    <text evidence="5">The sequence shown here is derived from an EMBL/GenBank/DDBJ whole genome shotgun (WGS) entry which is preliminary data.</text>
</comment>
<reference evidence="5" key="1">
    <citation type="submission" date="2020-05" db="EMBL/GenBank/DDBJ databases">
        <title>Fertoebacter nigrum gen. nov., sp. nov., a new member of the family Rhodobacteraceae.</title>
        <authorList>
            <person name="Szuroczki S."/>
            <person name="Abbaszade G."/>
            <person name="Buni D."/>
            <person name="Schumann P."/>
            <person name="Toth E."/>
        </authorList>
    </citation>
    <scope>NUCLEOTIDE SEQUENCE</scope>
    <source>
        <strain evidence="5">RG-N-1a</strain>
    </source>
</reference>
<dbReference type="GO" id="GO:0000976">
    <property type="term" value="F:transcription cis-regulatory region binding"/>
    <property type="evidence" value="ECO:0007669"/>
    <property type="project" value="TreeGrafter"/>
</dbReference>
<evidence type="ECO:0000313" key="6">
    <source>
        <dbReference type="Proteomes" id="UP000484076"/>
    </source>
</evidence>
<keyword evidence="1" id="KW-0805">Transcription regulation</keyword>
<dbReference type="PANTHER" id="PTHR30146:SF109">
    <property type="entry name" value="HTH-TYPE TRANSCRIPTIONAL REGULATOR GALS"/>
    <property type="match status" value="1"/>
</dbReference>
<keyword evidence="2 5" id="KW-0238">DNA-binding</keyword>
<protein>
    <submittedName>
        <fullName evidence="5">LacI family DNA-binding transcriptional regulator</fullName>
    </submittedName>
</protein>
<dbReference type="Gene3D" id="3.40.50.2300">
    <property type="match status" value="2"/>
</dbReference>
<evidence type="ECO:0000256" key="2">
    <source>
        <dbReference type="ARBA" id="ARBA00023125"/>
    </source>
</evidence>
<dbReference type="RefSeq" id="WP_152826645.1">
    <property type="nucleotide sequence ID" value="NZ_WHUT02000007.1"/>
</dbReference>
<accession>A0A8X8KNQ6</accession>
<dbReference type="SUPFAM" id="SSF53822">
    <property type="entry name" value="Periplasmic binding protein-like I"/>
    <property type="match status" value="1"/>
</dbReference>
<dbReference type="SMART" id="SM00354">
    <property type="entry name" value="HTH_LACI"/>
    <property type="match status" value="1"/>
</dbReference>
<name>A0A8X8KNQ6_9RHOB</name>
<dbReference type="InterPro" id="IPR010982">
    <property type="entry name" value="Lambda_DNA-bd_dom_sf"/>
</dbReference>
<dbReference type="InterPro" id="IPR000843">
    <property type="entry name" value="HTH_LacI"/>
</dbReference>
<evidence type="ECO:0000259" key="4">
    <source>
        <dbReference type="PROSITE" id="PS50932"/>
    </source>
</evidence>
<organism evidence="5 6">
    <name type="scientific">Fertoeibacter niger</name>
    <dbReference type="NCBI Taxonomy" id="2656921"/>
    <lineage>
        <taxon>Bacteria</taxon>
        <taxon>Pseudomonadati</taxon>
        <taxon>Pseudomonadota</taxon>
        <taxon>Alphaproteobacteria</taxon>
        <taxon>Rhodobacterales</taxon>
        <taxon>Paracoccaceae</taxon>
        <taxon>Fertoeibacter</taxon>
    </lineage>
</organism>
<keyword evidence="3" id="KW-0804">Transcription</keyword>
<dbReference type="InterPro" id="IPR046335">
    <property type="entry name" value="LacI/GalR-like_sensor"/>
</dbReference>
<gene>
    <name evidence="5" type="ORF">GEU84_012745</name>
</gene>
<dbReference type="Gene3D" id="1.10.260.40">
    <property type="entry name" value="lambda repressor-like DNA-binding domains"/>
    <property type="match status" value="1"/>
</dbReference>
<dbReference type="CDD" id="cd01392">
    <property type="entry name" value="HTH_LacI"/>
    <property type="match status" value="1"/>
</dbReference>
<keyword evidence="6" id="KW-1185">Reference proteome</keyword>
<dbReference type="InterPro" id="IPR028082">
    <property type="entry name" value="Peripla_BP_I"/>
</dbReference>
<dbReference type="EMBL" id="WHUT02000007">
    <property type="protein sequence ID" value="NUB45260.1"/>
    <property type="molecule type" value="Genomic_DNA"/>
</dbReference>
<dbReference type="SUPFAM" id="SSF47413">
    <property type="entry name" value="lambda repressor-like DNA-binding domains"/>
    <property type="match status" value="1"/>
</dbReference>
<dbReference type="PANTHER" id="PTHR30146">
    <property type="entry name" value="LACI-RELATED TRANSCRIPTIONAL REPRESSOR"/>
    <property type="match status" value="1"/>
</dbReference>
<evidence type="ECO:0000256" key="3">
    <source>
        <dbReference type="ARBA" id="ARBA00023163"/>
    </source>
</evidence>
<dbReference type="Proteomes" id="UP000484076">
    <property type="component" value="Unassembled WGS sequence"/>
</dbReference>
<evidence type="ECO:0000256" key="1">
    <source>
        <dbReference type="ARBA" id="ARBA00023015"/>
    </source>
</evidence>
<dbReference type="AlphaFoldDB" id="A0A8X8KNQ6"/>